<evidence type="ECO:0000259" key="3">
    <source>
        <dbReference type="Pfam" id="PF01103"/>
    </source>
</evidence>
<evidence type="ECO:0000256" key="2">
    <source>
        <dbReference type="ARBA" id="ARBA00023136"/>
    </source>
</evidence>
<dbReference type="InterPro" id="IPR051544">
    <property type="entry name" value="TPS_OM_transporter"/>
</dbReference>
<organism evidence="4 5">
    <name type="scientific">Alkalitalea saponilacus</name>
    <dbReference type="NCBI Taxonomy" id="889453"/>
    <lineage>
        <taxon>Bacteria</taxon>
        <taxon>Pseudomonadati</taxon>
        <taxon>Bacteroidota</taxon>
        <taxon>Bacteroidia</taxon>
        <taxon>Marinilabiliales</taxon>
        <taxon>Marinilabiliaceae</taxon>
        <taxon>Alkalitalea</taxon>
    </lineage>
</organism>
<dbReference type="KEGG" id="asx:CDL62_12185"/>
<dbReference type="RefSeq" id="WP_079556581.1">
    <property type="nucleotide sequence ID" value="NZ_CP021904.1"/>
</dbReference>
<dbReference type="STRING" id="889453.SAMN03080601_00790"/>
<evidence type="ECO:0000313" key="4">
    <source>
        <dbReference type="EMBL" id="SKB57768.1"/>
    </source>
</evidence>
<sequence length="451" mass="51379">MIFKQYISRILAPILLVVIITTSVLAEDDLVQNNKQGWGFGVLPAISFDADLGFQYGGLVNFFHYGDGSRFPDYDHSLYFEISRYTGGSGVFRFYYDSDRLFEGLRVTTDLTYMPEQAYDFYGFNGYESVLNKDWEDDGSANYRSRMFYKMQHNLFRFKTDVQGGIGDGYFRWIAGVNLLNFDIGSVDIDRLNRRRSDDDQLPSLEDQPGLYERYLDWGIIPDKHATGGFVPEIKAGMVYDSRDNRPNPMRGIWTEAVVMGAPEFLGATSGFSKLAVTHRQYFTIIPEDLSFAYRLGWQQTLSGDVPWYYQSQIITSVMAGATSTGLGGVRSLRGVRRNRVVGDGMVFGNFELRWKPLYFSLFNQQFYLGVNSFLDAGRTTSKIDVESRLSDFSEPIDDYFDFGAESLHVSYGMGIRIAMNRNFIIAVDYGRAVNEQDGDSGFYVGLNYLF</sequence>
<dbReference type="GO" id="GO:0046819">
    <property type="term" value="P:protein secretion by the type V secretion system"/>
    <property type="evidence" value="ECO:0007669"/>
    <property type="project" value="TreeGrafter"/>
</dbReference>
<evidence type="ECO:0000313" key="5">
    <source>
        <dbReference type="Proteomes" id="UP000191055"/>
    </source>
</evidence>
<dbReference type="NCBIfam" id="NF047779">
    <property type="entry name" value="Omp85_fam"/>
    <property type="match status" value="1"/>
</dbReference>
<dbReference type="PANTHER" id="PTHR34597">
    <property type="entry name" value="SLR1661 PROTEIN"/>
    <property type="match status" value="1"/>
</dbReference>
<dbReference type="GO" id="GO:0098046">
    <property type="term" value="C:type V protein secretion system complex"/>
    <property type="evidence" value="ECO:0007669"/>
    <property type="project" value="TreeGrafter"/>
</dbReference>
<dbReference type="GO" id="GO:0008320">
    <property type="term" value="F:protein transmembrane transporter activity"/>
    <property type="evidence" value="ECO:0007669"/>
    <property type="project" value="TreeGrafter"/>
</dbReference>
<keyword evidence="5" id="KW-1185">Reference proteome</keyword>
<dbReference type="Gene3D" id="2.40.160.50">
    <property type="entry name" value="membrane protein fhac: a member of the omp85/tpsb transporter family"/>
    <property type="match status" value="1"/>
</dbReference>
<dbReference type="Pfam" id="PF01103">
    <property type="entry name" value="Omp85"/>
    <property type="match status" value="1"/>
</dbReference>
<proteinExistence type="predicted"/>
<reference evidence="4 5" key="1">
    <citation type="submission" date="2017-02" db="EMBL/GenBank/DDBJ databases">
        <authorList>
            <person name="Peterson S.W."/>
        </authorList>
    </citation>
    <scope>NUCLEOTIDE SEQUENCE [LARGE SCALE GENOMIC DNA]</scope>
    <source>
        <strain evidence="4 5">DSM 24412</strain>
    </source>
</reference>
<keyword evidence="2" id="KW-0472">Membrane</keyword>
<dbReference type="GO" id="GO:0019867">
    <property type="term" value="C:outer membrane"/>
    <property type="evidence" value="ECO:0007669"/>
    <property type="project" value="InterPro"/>
</dbReference>
<dbReference type="PANTHER" id="PTHR34597:SF3">
    <property type="entry name" value="OUTER MEMBRANE TRANSPORTER CDIB"/>
    <property type="match status" value="1"/>
</dbReference>
<dbReference type="OrthoDB" id="9771071at2"/>
<name>A0A1T5CE74_9BACT</name>
<accession>A0A1T5CE74</accession>
<comment type="subcellular location">
    <subcellularLocation>
        <location evidence="1">Membrane</location>
    </subcellularLocation>
</comment>
<feature type="domain" description="Bacterial surface antigen (D15)" evidence="3">
    <location>
        <begin position="234"/>
        <end position="448"/>
    </location>
</feature>
<protein>
    <submittedName>
        <fullName evidence="4">Surface antigen</fullName>
    </submittedName>
</protein>
<gene>
    <name evidence="4" type="ORF">SAMN03080601_00790</name>
</gene>
<evidence type="ECO:0000256" key="1">
    <source>
        <dbReference type="ARBA" id="ARBA00004370"/>
    </source>
</evidence>
<dbReference type="Proteomes" id="UP000191055">
    <property type="component" value="Unassembled WGS sequence"/>
</dbReference>
<dbReference type="EMBL" id="FUYV01000003">
    <property type="protein sequence ID" value="SKB57768.1"/>
    <property type="molecule type" value="Genomic_DNA"/>
</dbReference>
<dbReference type="AlphaFoldDB" id="A0A1T5CE74"/>
<dbReference type="InterPro" id="IPR000184">
    <property type="entry name" value="Bac_surfAg_D15"/>
</dbReference>